<dbReference type="PANTHER" id="PTHR43031:SF17">
    <property type="entry name" value="SULFURTRANSFERASE YTWF-RELATED"/>
    <property type="match status" value="1"/>
</dbReference>
<dbReference type="RefSeq" id="WP_069365724.1">
    <property type="nucleotide sequence ID" value="NZ_CP012502.1"/>
</dbReference>
<dbReference type="PATRIC" id="fig|632773.3.peg.2544"/>
<dbReference type="KEGG" id="bbev:BBEV_2436"/>
<dbReference type="InterPro" id="IPR036873">
    <property type="entry name" value="Rhodanese-like_dom_sf"/>
</dbReference>
<feature type="domain" description="Rhodanese" evidence="1">
    <location>
        <begin position="23"/>
        <end position="111"/>
    </location>
</feature>
<dbReference type="PROSITE" id="PS50206">
    <property type="entry name" value="RHODANESE_3"/>
    <property type="match status" value="1"/>
</dbReference>
<name>A0A1D7QXN8_9BACI</name>
<dbReference type="OrthoDB" id="9800872at2"/>
<dbReference type="SUPFAM" id="SSF52821">
    <property type="entry name" value="Rhodanese/Cell cycle control phosphatase"/>
    <property type="match status" value="1"/>
</dbReference>
<dbReference type="EMBL" id="CP012502">
    <property type="protein sequence ID" value="AOM83776.1"/>
    <property type="molecule type" value="Genomic_DNA"/>
</dbReference>
<protein>
    <recommendedName>
        <fullName evidence="1">Rhodanese domain-containing protein</fullName>
    </recommendedName>
</protein>
<dbReference type="InterPro" id="IPR050229">
    <property type="entry name" value="GlpE_sulfurtransferase"/>
</dbReference>
<accession>A0A1D7QXN8</accession>
<organism evidence="2 3">
    <name type="scientific">Salisediminibacterium beveridgei</name>
    <dbReference type="NCBI Taxonomy" id="632773"/>
    <lineage>
        <taxon>Bacteria</taxon>
        <taxon>Bacillati</taxon>
        <taxon>Bacillota</taxon>
        <taxon>Bacilli</taxon>
        <taxon>Bacillales</taxon>
        <taxon>Bacillaceae</taxon>
        <taxon>Salisediminibacterium</taxon>
    </lineage>
</organism>
<dbReference type="STRING" id="632773.BBEV_2436"/>
<evidence type="ECO:0000313" key="2">
    <source>
        <dbReference type="EMBL" id="AOM83776.1"/>
    </source>
</evidence>
<dbReference type="SMART" id="SM00450">
    <property type="entry name" value="RHOD"/>
    <property type="match status" value="1"/>
</dbReference>
<dbReference type="Proteomes" id="UP000094463">
    <property type="component" value="Chromosome"/>
</dbReference>
<reference evidence="2 3" key="1">
    <citation type="submission" date="2015-08" db="EMBL/GenBank/DDBJ databases">
        <title>The complete genome sequence of Bacillus beveridgei MLTeJB.</title>
        <authorList>
            <person name="Hanson T.E."/>
            <person name="Mesa C."/>
            <person name="Basesman S.M."/>
            <person name="Oremland R.S."/>
        </authorList>
    </citation>
    <scope>NUCLEOTIDE SEQUENCE [LARGE SCALE GENOMIC DNA]</scope>
    <source>
        <strain evidence="2 3">MLTeJB</strain>
    </source>
</reference>
<gene>
    <name evidence="2" type="ORF">BBEV_2436</name>
</gene>
<dbReference type="CDD" id="cd00158">
    <property type="entry name" value="RHOD"/>
    <property type="match status" value="1"/>
</dbReference>
<dbReference type="AlphaFoldDB" id="A0A1D7QXN8"/>
<dbReference type="InterPro" id="IPR001763">
    <property type="entry name" value="Rhodanese-like_dom"/>
</dbReference>
<dbReference type="PANTHER" id="PTHR43031">
    <property type="entry name" value="FAD-DEPENDENT OXIDOREDUCTASE"/>
    <property type="match status" value="1"/>
</dbReference>
<evidence type="ECO:0000259" key="1">
    <source>
        <dbReference type="PROSITE" id="PS50206"/>
    </source>
</evidence>
<dbReference type="Pfam" id="PF00581">
    <property type="entry name" value="Rhodanese"/>
    <property type="match status" value="1"/>
</dbReference>
<sequence length="122" mass="14279">MATEKENVKQLSFEEVKALYENNKRNEILIDVRELEEYDEAHIPGIPLIPMSEMVDLVNEFKKDQEYVLVCRSGRRSHEVAKFFKDNGIENVHNYADGMIGWEAEKATGEEWVVEQVNEIYK</sequence>
<keyword evidence="3" id="KW-1185">Reference proteome</keyword>
<dbReference type="Gene3D" id="3.40.250.10">
    <property type="entry name" value="Rhodanese-like domain"/>
    <property type="match status" value="1"/>
</dbReference>
<evidence type="ECO:0000313" key="3">
    <source>
        <dbReference type="Proteomes" id="UP000094463"/>
    </source>
</evidence>
<proteinExistence type="predicted"/>